<dbReference type="SMART" id="SM00184">
    <property type="entry name" value="RING"/>
    <property type="match status" value="1"/>
</dbReference>
<dbReference type="AlphaFoldDB" id="A0A8D2PS92"/>
<reference evidence="11" key="2">
    <citation type="submission" date="2025-09" db="UniProtKB">
        <authorList>
            <consortium name="Ensembl"/>
        </authorList>
    </citation>
    <scope>IDENTIFICATION</scope>
</reference>
<dbReference type="GO" id="GO:0008270">
    <property type="term" value="F:zinc ion binding"/>
    <property type="evidence" value="ECO:0007669"/>
    <property type="project" value="UniProtKB-KW"/>
</dbReference>
<evidence type="ECO:0000256" key="8">
    <source>
        <dbReference type="ARBA" id="ARBA00023163"/>
    </source>
</evidence>
<dbReference type="GO" id="GO:0061630">
    <property type="term" value="F:ubiquitin protein ligase activity"/>
    <property type="evidence" value="ECO:0007669"/>
    <property type="project" value="UniProtKB-EC"/>
</dbReference>
<reference evidence="11" key="1">
    <citation type="submission" date="2025-08" db="UniProtKB">
        <authorList>
            <consortium name="Ensembl"/>
        </authorList>
    </citation>
    <scope>IDENTIFICATION</scope>
</reference>
<keyword evidence="7" id="KW-0805">Transcription regulation</keyword>
<dbReference type="PROSITE" id="PS50089">
    <property type="entry name" value="ZF_RING_2"/>
    <property type="match status" value="1"/>
</dbReference>
<keyword evidence="6" id="KW-0862">Zinc</keyword>
<dbReference type="InterPro" id="IPR017907">
    <property type="entry name" value="Znf_RING_CS"/>
</dbReference>
<dbReference type="GO" id="GO:0006513">
    <property type="term" value="P:protein monoubiquitination"/>
    <property type="evidence" value="ECO:0007669"/>
    <property type="project" value="TreeGrafter"/>
</dbReference>
<dbReference type="InterPro" id="IPR001841">
    <property type="entry name" value="Znf_RING"/>
</dbReference>
<evidence type="ECO:0000313" key="11">
    <source>
        <dbReference type="Ensembl" id="ENSZLMP00000017761.1"/>
    </source>
</evidence>
<comment type="catalytic activity">
    <reaction evidence="1">
        <text>S-ubiquitinyl-[E2 ubiquitin-conjugating enzyme]-L-cysteine + [acceptor protein]-L-lysine = [E2 ubiquitin-conjugating enzyme]-L-cysteine + N(6)-ubiquitinyl-[acceptor protein]-L-lysine.</text>
        <dbReference type="EC" id="2.3.2.27"/>
    </reaction>
</comment>
<accession>A0A8D2PS92</accession>
<evidence type="ECO:0000313" key="12">
    <source>
        <dbReference type="Proteomes" id="UP000694401"/>
    </source>
</evidence>
<evidence type="ECO:0000256" key="1">
    <source>
        <dbReference type="ARBA" id="ARBA00000900"/>
    </source>
</evidence>
<dbReference type="EC" id="2.3.2.27" evidence="2"/>
<dbReference type="Ensembl" id="ENSZLMT00000018256.1">
    <property type="protein sequence ID" value="ENSZLMP00000017761.1"/>
    <property type="gene ID" value="ENSZLMG00000012321.1"/>
</dbReference>
<keyword evidence="3" id="KW-0808">Transferase</keyword>
<feature type="domain" description="RING-type" evidence="10">
    <location>
        <begin position="9"/>
        <end position="48"/>
    </location>
</feature>
<proteinExistence type="predicted"/>
<dbReference type="PANTHER" id="PTHR46077">
    <property type="entry name" value="E3 UBIQUITIN-PROTEIN LIGASE TOPORS"/>
    <property type="match status" value="1"/>
</dbReference>
<evidence type="ECO:0000256" key="2">
    <source>
        <dbReference type="ARBA" id="ARBA00012483"/>
    </source>
</evidence>
<keyword evidence="8" id="KW-0804">Transcription</keyword>
<evidence type="ECO:0000256" key="3">
    <source>
        <dbReference type="ARBA" id="ARBA00022679"/>
    </source>
</evidence>
<name>A0A8D2PS92_ZOSLA</name>
<dbReference type="Proteomes" id="UP000694401">
    <property type="component" value="Unassembled WGS sequence"/>
</dbReference>
<dbReference type="GO" id="GO:0000209">
    <property type="term" value="P:protein polyubiquitination"/>
    <property type="evidence" value="ECO:0007669"/>
    <property type="project" value="TreeGrafter"/>
</dbReference>
<dbReference type="PANTHER" id="PTHR46077:SF1">
    <property type="entry name" value="TOP1 BINDING ARGININE_SERINE RICH PROTEIN, E3 UBIQUITIN LIGASE"/>
    <property type="match status" value="1"/>
</dbReference>
<dbReference type="InterPro" id="IPR013083">
    <property type="entry name" value="Znf_RING/FYVE/PHD"/>
</dbReference>
<keyword evidence="12" id="KW-1185">Reference proteome</keyword>
<sequence length="105" mass="11684">SPLAMCGNCAICQDTWDDVASTLPCGHQFCRRCILQWAQTNPSCPLCRRTMETVRFSDDAAELSKGRRRRVQLHPWGTICVFADSFVQGPTCCPLECAIVTSLCQ</sequence>
<protein>
    <recommendedName>
        <fullName evidence="2">RING-type E3 ubiquitin transferase</fullName>
        <ecNumber evidence="2">2.3.2.27</ecNumber>
    </recommendedName>
</protein>
<dbReference type="SUPFAM" id="SSF57850">
    <property type="entry name" value="RING/U-box"/>
    <property type="match status" value="1"/>
</dbReference>
<organism evidence="11 12">
    <name type="scientific">Zosterops lateralis melanops</name>
    <dbReference type="NCBI Taxonomy" id="1220523"/>
    <lineage>
        <taxon>Eukaryota</taxon>
        <taxon>Metazoa</taxon>
        <taxon>Chordata</taxon>
        <taxon>Craniata</taxon>
        <taxon>Vertebrata</taxon>
        <taxon>Euteleostomi</taxon>
        <taxon>Archelosauria</taxon>
        <taxon>Archosauria</taxon>
        <taxon>Dinosauria</taxon>
        <taxon>Saurischia</taxon>
        <taxon>Theropoda</taxon>
        <taxon>Coelurosauria</taxon>
        <taxon>Aves</taxon>
        <taxon>Neognathae</taxon>
        <taxon>Neoaves</taxon>
        <taxon>Telluraves</taxon>
        <taxon>Australaves</taxon>
        <taxon>Passeriformes</taxon>
        <taxon>Sylvioidea</taxon>
        <taxon>Zosteropidae</taxon>
        <taxon>Zosterops</taxon>
    </lineage>
</organism>
<dbReference type="Pfam" id="PF13639">
    <property type="entry name" value="zf-RING_2"/>
    <property type="match status" value="1"/>
</dbReference>
<evidence type="ECO:0000256" key="7">
    <source>
        <dbReference type="ARBA" id="ARBA00023015"/>
    </source>
</evidence>
<evidence type="ECO:0000256" key="6">
    <source>
        <dbReference type="ARBA" id="ARBA00022833"/>
    </source>
</evidence>
<evidence type="ECO:0000256" key="4">
    <source>
        <dbReference type="ARBA" id="ARBA00022723"/>
    </source>
</evidence>
<dbReference type="Gene3D" id="3.30.40.10">
    <property type="entry name" value="Zinc/RING finger domain, C3HC4 (zinc finger)"/>
    <property type="match status" value="1"/>
</dbReference>
<keyword evidence="4" id="KW-0479">Metal-binding</keyword>
<keyword evidence="5 9" id="KW-0863">Zinc-finger</keyword>
<evidence type="ECO:0000259" key="10">
    <source>
        <dbReference type="PROSITE" id="PS50089"/>
    </source>
</evidence>
<evidence type="ECO:0000256" key="5">
    <source>
        <dbReference type="ARBA" id="ARBA00022771"/>
    </source>
</evidence>
<dbReference type="PROSITE" id="PS00518">
    <property type="entry name" value="ZF_RING_1"/>
    <property type="match status" value="1"/>
</dbReference>
<evidence type="ECO:0000256" key="9">
    <source>
        <dbReference type="PROSITE-ProRule" id="PRU00175"/>
    </source>
</evidence>